<dbReference type="PANTHER" id="PTHR47481">
    <property type="match status" value="1"/>
</dbReference>
<evidence type="ECO:0000313" key="1">
    <source>
        <dbReference type="EMBL" id="KAK2993325.1"/>
    </source>
</evidence>
<dbReference type="PANTHER" id="PTHR47481:SF22">
    <property type="entry name" value="RETROTRANSPOSON GAG DOMAIN-CONTAINING PROTEIN"/>
    <property type="match status" value="1"/>
</dbReference>
<organism evidence="1 2">
    <name type="scientific">Escallonia rubra</name>
    <dbReference type="NCBI Taxonomy" id="112253"/>
    <lineage>
        <taxon>Eukaryota</taxon>
        <taxon>Viridiplantae</taxon>
        <taxon>Streptophyta</taxon>
        <taxon>Embryophyta</taxon>
        <taxon>Tracheophyta</taxon>
        <taxon>Spermatophyta</taxon>
        <taxon>Magnoliopsida</taxon>
        <taxon>eudicotyledons</taxon>
        <taxon>Gunneridae</taxon>
        <taxon>Pentapetalae</taxon>
        <taxon>asterids</taxon>
        <taxon>campanulids</taxon>
        <taxon>Escalloniales</taxon>
        <taxon>Escalloniaceae</taxon>
        <taxon>Escallonia</taxon>
    </lineage>
</organism>
<name>A0AA88SKV3_9ASTE</name>
<reference evidence="1" key="1">
    <citation type="submission" date="2022-12" db="EMBL/GenBank/DDBJ databases">
        <title>Draft genome assemblies for two species of Escallonia (Escalloniales).</title>
        <authorList>
            <person name="Chanderbali A."/>
            <person name="Dervinis C."/>
            <person name="Anghel I."/>
            <person name="Soltis D."/>
            <person name="Soltis P."/>
            <person name="Zapata F."/>
        </authorList>
    </citation>
    <scope>NUCLEOTIDE SEQUENCE</scope>
    <source>
        <strain evidence="1">UCBG92.1500</strain>
        <tissue evidence="1">Leaf</tissue>
    </source>
</reference>
<dbReference type="EMBL" id="JAVXUO010000327">
    <property type="protein sequence ID" value="KAK2993325.1"/>
    <property type="molecule type" value="Genomic_DNA"/>
</dbReference>
<keyword evidence="2" id="KW-1185">Reference proteome</keyword>
<accession>A0AA88SKV3</accession>
<evidence type="ECO:0000313" key="2">
    <source>
        <dbReference type="Proteomes" id="UP001187471"/>
    </source>
</evidence>
<proteinExistence type="predicted"/>
<comment type="caution">
    <text evidence="1">The sequence shown here is derived from an EMBL/GenBank/DDBJ whole genome shotgun (WGS) entry which is preliminary data.</text>
</comment>
<gene>
    <name evidence="1" type="ORF">RJ640_005361</name>
</gene>
<evidence type="ECO:0008006" key="3">
    <source>
        <dbReference type="Google" id="ProtNLM"/>
    </source>
</evidence>
<protein>
    <recommendedName>
        <fullName evidence="3">Retrotransposon Copia-like N-terminal domain-containing protein</fullName>
    </recommendedName>
</protein>
<dbReference type="Pfam" id="PF14223">
    <property type="entry name" value="Retrotran_gag_2"/>
    <property type="match status" value="1"/>
</dbReference>
<sequence>MTSPPSTSFIPPSSTSIVAANIPSSTPSLVTSTHTFSIKLTSKNYLAWKTQFLPILNYQNLHEHIDGTSSLPPKTIVSPTVENLSIPNPEYKAWFQNDQLLLSWLFSSLNEEIFPCVIGLSTSQEVWTALAHSFGSVSQNCQLQRYIELQELKKNDLSISEYLHKAKSLSDELSAAGKSVSPAEFNAISYRNIGSD</sequence>
<dbReference type="Proteomes" id="UP001187471">
    <property type="component" value="Unassembled WGS sequence"/>
</dbReference>
<dbReference type="AlphaFoldDB" id="A0AA88SKV3"/>